<gene>
    <name evidence="19" type="ORF">chiPu_0014229</name>
</gene>
<evidence type="ECO:0000256" key="2">
    <source>
        <dbReference type="ARBA" id="ARBA00008887"/>
    </source>
</evidence>
<dbReference type="OrthoDB" id="64868at2759"/>
<evidence type="ECO:0000256" key="8">
    <source>
        <dbReference type="ARBA" id="ARBA00023017"/>
    </source>
</evidence>
<evidence type="ECO:0000259" key="17">
    <source>
        <dbReference type="Pfam" id="PF08393"/>
    </source>
</evidence>
<evidence type="ECO:0000256" key="12">
    <source>
        <dbReference type="ARBA" id="ARBA00023212"/>
    </source>
</evidence>
<name>A0A401SZC5_CHIPU</name>
<dbReference type="GO" id="GO:0045505">
    <property type="term" value="F:dynein intermediate chain binding"/>
    <property type="evidence" value="ECO:0007669"/>
    <property type="project" value="InterPro"/>
</dbReference>
<dbReference type="InterPro" id="IPR013594">
    <property type="entry name" value="Dynein_heavy_tail"/>
</dbReference>
<evidence type="ECO:0000256" key="4">
    <source>
        <dbReference type="ARBA" id="ARBA00022701"/>
    </source>
</evidence>
<feature type="domain" description="Dynein heavy chain tail" evidence="16">
    <location>
        <begin position="301"/>
        <end position="537"/>
    </location>
</feature>
<dbReference type="GO" id="GO:0005524">
    <property type="term" value="F:ATP binding"/>
    <property type="evidence" value="ECO:0007669"/>
    <property type="project" value="UniProtKB-KW"/>
</dbReference>
<sequence length="1671" mass="192988">MSFDDPRLQWIRDRVYEGFGITEPECFEELVNRNDGMQELVILKFINDTVSEDSPSALLFFKGSRMEEQELEVEIEPNEVVEPANEEDADTDGTKSDLPNAGETEKVETGLPEDLGEDIKQNLVQTKIVTQLIERTMLHVSLEKVPPEFMNYDAFYFLRNRRETITEPNDMKETNILMPNMLEHGMLNGHSLLMLHQILTQVFIPLLTYHHKSIDLKQGSSRFLSAMAYQHEKGSLPESRAGVDSRSIQFVRDEFLITIQKFSNQVQRTIQQVEGEIKLEMPSIDLDADFNQFAFDQVIMDKLEQSIMNWQVQITTAIEEQLTKMPQGNSPLAEIDFWRERNATLSALNEQLKLPVVKKIVDFVSRVDQGLIQNLNLIITDLNKYHVEAADNVRFLSTLERHFKNLAHGSRFQVVMDTIPSMMNALRMVWIISRHYNKDERMVPLMERIAWEISQRVRKVINVRTIFQRNSASARQSVSEAKRTLQVWKDSYFDIRAKIEASGRDQRWEFDRKRLFENTDYMINICQNIYEILQLIEGEAKNFIDESFKNLRSAEAAFDMLLRFKHIRSREAINKQMMRKFNDILSQYSKEVDIINSLFTNSANNPPVTKNQPPVAGAINWERSLFHRIKHTIVHFQEMPEMLASDQGKANSTVHEDWYDVSSKFEVNFSPELQEIIMESKYMEQLGFQIPQLARNVGLQEQKFLRYTTGLKNMLNRYAKLMDSLSSAETKLMTEHIRELQRVIRSGYRRLNWNSLGIHDYLGRCEQAIGKFESLVNQIHKNVRDIATKLAAIESADLFKRPPPKSKEDLAGVKEFYEYVEQERTKDILNLVSKYKAIGPLLTKMEGLVFHTNTGKASKMALYYKFWERRELSVALKRAPDSLEDLKYVLSTIAKIRSMSLAVELRLKDNQERYRTLAMYNISTTEEEKDLQQKIKIIWENLFDEARKIDRRLGTVKKKFTKTTMQEIKTFASNLAAFASRFRQQGPGSVGEDLDRGLEILGKFENEVEEFERNRQELANAEKLFDLSITMHPELLSLQKEIKGLRLIYDIYKAQRTAKEEWSETLWADLNVQLLQEGIDGFLKAFRKLPKDVRSLSVGFHLESQMKEFKESIPLLLDLKNDALRDRHWKTLMARTDTQFEMRTETFTLANMFAMQLHKYSDVIGDIVTAAIKELGIEKGVKEVVDTWETMKFTVQKYYKGTQDRGYILGSVDDILQILDDNAMNLQSMAGSRFVGPFLKTVQEWERNLSLIGEVIAVWLVVQRKWMYLESIFIGGDIRSQLPEEAKKFDNIDRIFKKIMSETVMEPGINKCCQASNRLTNLKNLSEGLEKCQKSLNDYLDSKRNAFPRFFFISDDELLSILGSSDPEAVQEHMIKMFDNIASLRFQVGNENETLAAAMISAEGEVMEFRQATPAEGRVEDWMTAVLAEMRKTNRLITKEAIFRYCETMSSIMDAREFEWESQLRFYWERVPDELRVHQCTGSFDYGYEYMGLNGRLVITPLTDRIYLTLTQALSMYLGGAPAGPAGTGKTETTKDLAKALGLLCVVTNCGEGMDFKAMGKILSGLAQCGAWGCFDEFNRIEAAVLSVVSSQIQTIRNALMYHLTRFQFEGQEITLDSRIGIFITMNPGYAGRTELPESVKALFRPVVVIVPDLQQICEIMLFSEGFLMAK</sequence>
<evidence type="ECO:0000256" key="10">
    <source>
        <dbReference type="ARBA" id="ARBA00023069"/>
    </source>
</evidence>
<dbReference type="Pfam" id="PF08385">
    <property type="entry name" value="DHC_N1"/>
    <property type="match status" value="2"/>
</dbReference>
<dbReference type="InterPro" id="IPR026983">
    <property type="entry name" value="DHC"/>
</dbReference>
<evidence type="ECO:0000256" key="9">
    <source>
        <dbReference type="ARBA" id="ARBA00023054"/>
    </source>
</evidence>
<protein>
    <recommendedName>
        <fullName evidence="21">Dynein heavy chain 10, axonemal</fullName>
    </recommendedName>
</protein>
<dbReference type="InterPro" id="IPR013602">
    <property type="entry name" value="Dynein_heavy_linker"/>
</dbReference>
<dbReference type="Proteomes" id="UP000287033">
    <property type="component" value="Unassembled WGS sequence"/>
</dbReference>
<dbReference type="Gene3D" id="1.20.140.100">
    <property type="entry name" value="Dynein heavy chain, N-terminal domain 2"/>
    <property type="match status" value="1"/>
</dbReference>
<evidence type="ECO:0000313" key="20">
    <source>
        <dbReference type="Proteomes" id="UP000287033"/>
    </source>
</evidence>
<evidence type="ECO:0000256" key="1">
    <source>
        <dbReference type="ARBA" id="ARBA00004430"/>
    </source>
</evidence>
<feature type="non-terminal residue" evidence="19">
    <location>
        <position position="1671"/>
    </location>
</feature>
<reference evidence="19 20" key="1">
    <citation type="journal article" date="2018" name="Nat. Ecol. Evol.">
        <title>Shark genomes provide insights into elasmobranch evolution and the origin of vertebrates.</title>
        <authorList>
            <person name="Hara Y"/>
            <person name="Yamaguchi K"/>
            <person name="Onimaru K"/>
            <person name="Kadota M"/>
            <person name="Koyanagi M"/>
            <person name="Keeley SD"/>
            <person name="Tatsumi K"/>
            <person name="Tanaka K"/>
            <person name="Motone F"/>
            <person name="Kageyama Y"/>
            <person name="Nozu R"/>
            <person name="Adachi N"/>
            <person name="Nishimura O"/>
            <person name="Nakagawa R"/>
            <person name="Tanegashima C"/>
            <person name="Kiyatake I"/>
            <person name="Matsumoto R"/>
            <person name="Murakumo K"/>
            <person name="Nishida K"/>
            <person name="Terakita A"/>
            <person name="Kuratani S"/>
            <person name="Sato K"/>
            <person name="Hyodo S Kuraku.S."/>
        </authorList>
    </citation>
    <scope>NUCLEOTIDE SEQUENCE [LARGE SCALE GENOMIC DNA]</scope>
</reference>
<feature type="domain" description="Dynein heavy chain hydrolytic ATP-binding dynein motor region" evidence="18">
    <location>
        <begin position="1486"/>
        <end position="1670"/>
    </location>
</feature>
<comment type="subcellular location">
    <subcellularLocation>
        <location evidence="1">Cytoplasm</location>
        <location evidence="1">Cytoskeleton</location>
        <location evidence="1">Cilium axoneme</location>
    </subcellularLocation>
</comment>
<keyword evidence="4" id="KW-0493">Microtubule</keyword>
<dbReference type="InterPro" id="IPR042222">
    <property type="entry name" value="Dynein_2_N"/>
</dbReference>
<dbReference type="SUPFAM" id="SSF52540">
    <property type="entry name" value="P-loop containing nucleoside triphosphate hydrolases"/>
    <property type="match status" value="1"/>
</dbReference>
<comment type="caution">
    <text evidence="19">The sequence shown here is derived from an EMBL/GenBank/DDBJ whole genome shotgun (WGS) entry which is preliminary data.</text>
</comment>
<feature type="domain" description="Dynein heavy chain tail" evidence="16">
    <location>
        <begin position="663"/>
        <end position="761"/>
    </location>
</feature>
<feature type="coiled-coil region" evidence="14">
    <location>
        <begin position="994"/>
        <end position="1024"/>
    </location>
</feature>
<dbReference type="InterPro" id="IPR042228">
    <property type="entry name" value="Dynein_linker_3"/>
</dbReference>
<keyword evidence="13" id="KW-0966">Cell projection</keyword>
<dbReference type="Gene3D" id="3.40.50.300">
    <property type="entry name" value="P-loop containing nucleotide triphosphate hydrolases"/>
    <property type="match status" value="1"/>
</dbReference>
<feature type="region of interest" description="Disordered" evidence="15">
    <location>
        <begin position="78"/>
        <end position="106"/>
    </location>
</feature>
<evidence type="ECO:0000256" key="6">
    <source>
        <dbReference type="ARBA" id="ARBA00022741"/>
    </source>
</evidence>
<dbReference type="PANTHER" id="PTHR22878:SF63">
    <property type="entry name" value="DYNEIN AXONEMAL HEAVY CHAIN 10"/>
    <property type="match status" value="1"/>
</dbReference>
<dbReference type="STRING" id="137246.A0A401SZC5"/>
<dbReference type="FunFam" id="3.40.50.300:FF:000063">
    <property type="entry name" value="dynein heavy chain 6, axonemal"/>
    <property type="match status" value="1"/>
</dbReference>
<keyword evidence="10" id="KW-0969">Cilium</keyword>
<dbReference type="Gene3D" id="1.10.287.2620">
    <property type="match status" value="1"/>
</dbReference>
<dbReference type="FunFam" id="1.10.287.2620:FF:000002">
    <property type="entry name" value="Dynein heavy chain 2, axonemal"/>
    <property type="match status" value="1"/>
</dbReference>
<keyword evidence="6" id="KW-0547">Nucleotide-binding</keyword>
<comment type="similarity">
    <text evidence="2">Belongs to the dynein heavy chain family.</text>
</comment>
<dbReference type="Pfam" id="PF12774">
    <property type="entry name" value="AAA_6"/>
    <property type="match status" value="1"/>
</dbReference>
<evidence type="ECO:0000256" key="11">
    <source>
        <dbReference type="ARBA" id="ARBA00023175"/>
    </source>
</evidence>
<keyword evidence="5" id="KW-0677">Repeat</keyword>
<keyword evidence="8" id="KW-0243">Dynein</keyword>
<organism evidence="19 20">
    <name type="scientific">Chiloscyllium punctatum</name>
    <name type="common">Brownbanded bambooshark</name>
    <name type="synonym">Hemiscyllium punctatum</name>
    <dbReference type="NCBI Taxonomy" id="137246"/>
    <lineage>
        <taxon>Eukaryota</taxon>
        <taxon>Metazoa</taxon>
        <taxon>Chordata</taxon>
        <taxon>Craniata</taxon>
        <taxon>Vertebrata</taxon>
        <taxon>Chondrichthyes</taxon>
        <taxon>Elasmobranchii</taxon>
        <taxon>Galeomorphii</taxon>
        <taxon>Galeoidea</taxon>
        <taxon>Orectolobiformes</taxon>
        <taxon>Hemiscylliidae</taxon>
        <taxon>Chiloscyllium</taxon>
    </lineage>
</organism>
<dbReference type="EMBL" id="BEZZ01000738">
    <property type="protein sequence ID" value="GCC35741.1"/>
    <property type="molecule type" value="Genomic_DNA"/>
</dbReference>
<dbReference type="GO" id="GO:0007018">
    <property type="term" value="P:microtubule-based movement"/>
    <property type="evidence" value="ECO:0007669"/>
    <property type="project" value="InterPro"/>
</dbReference>
<dbReference type="InterPro" id="IPR035699">
    <property type="entry name" value="AAA_6"/>
</dbReference>
<keyword evidence="20" id="KW-1185">Reference proteome</keyword>
<evidence type="ECO:0000313" key="19">
    <source>
        <dbReference type="EMBL" id="GCC35741.1"/>
    </source>
</evidence>
<dbReference type="Gene3D" id="3.20.180.20">
    <property type="entry name" value="Dynein heavy chain, N-terminal domain 2"/>
    <property type="match status" value="1"/>
</dbReference>
<evidence type="ECO:0000259" key="18">
    <source>
        <dbReference type="Pfam" id="PF12774"/>
    </source>
</evidence>
<evidence type="ECO:0000256" key="15">
    <source>
        <dbReference type="SAM" id="MobiDB-lite"/>
    </source>
</evidence>
<feature type="domain" description="Dynein heavy chain linker" evidence="17">
    <location>
        <begin position="1037"/>
        <end position="1441"/>
    </location>
</feature>
<evidence type="ECO:0000256" key="7">
    <source>
        <dbReference type="ARBA" id="ARBA00022840"/>
    </source>
</evidence>
<evidence type="ECO:0000256" key="3">
    <source>
        <dbReference type="ARBA" id="ARBA00022490"/>
    </source>
</evidence>
<keyword evidence="11" id="KW-0505">Motor protein</keyword>
<dbReference type="GO" id="GO:0030286">
    <property type="term" value="C:dynein complex"/>
    <property type="evidence" value="ECO:0007669"/>
    <property type="project" value="UniProtKB-KW"/>
</dbReference>
<keyword evidence="7" id="KW-0067">ATP-binding</keyword>
<evidence type="ECO:0008006" key="21">
    <source>
        <dbReference type="Google" id="ProtNLM"/>
    </source>
</evidence>
<evidence type="ECO:0000256" key="13">
    <source>
        <dbReference type="ARBA" id="ARBA00023273"/>
    </source>
</evidence>
<keyword evidence="12" id="KW-0206">Cytoskeleton</keyword>
<evidence type="ECO:0000256" key="5">
    <source>
        <dbReference type="ARBA" id="ARBA00022737"/>
    </source>
</evidence>
<dbReference type="InterPro" id="IPR027417">
    <property type="entry name" value="P-loop_NTPase"/>
</dbReference>
<evidence type="ECO:0000259" key="16">
    <source>
        <dbReference type="Pfam" id="PF08385"/>
    </source>
</evidence>
<dbReference type="Pfam" id="PF08393">
    <property type="entry name" value="DHC_N2"/>
    <property type="match status" value="1"/>
</dbReference>
<dbReference type="FunFam" id="3.20.180.20:FF:000001">
    <property type="entry name" value="Dynein axonemal heavy chain 5"/>
    <property type="match status" value="1"/>
</dbReference>
<dbReference type="FunFam" id="1.20.140.100:FF:000013">
    <property type="entry name" value="Dynein heavy chain 10, axonemal"/>
    <property type="match status" value="1"/>
</dbReference>
<accession>A0A401SZC5</accession>
<feature type="compositionally biased region" description="Acidic residues" evidence="15">
    <location>
        <begin position="78"/>
        <end position="91"/>
    </location>
</feature>
<keyword evidence="9 14" id="KW-0175">Coiled coil</keyword>
<evidence type="ECO:0000256" key="14">
    <source>
        <dbReference type="SAM" id="Coils"/>
    </source>
</evidence>
<dbReference type="OMA" id="EWINILC"/>
<dbReference type="GO" id="GO:0005930">
    <property type="term" value="C:axoneme"/>
    <property type="evidence" value="ECO:0007669"/>
    <property type="project" value="UniProtKB-SubCell"/>
</dbReference>
<keyword evidence="3" id="KW-0963">Cytoplasm</keyword>
<proteinExistence type="inferred from homology"/>
<dbReference type="PANTHER" id="PTHR22878">
    <property type="entry name" value="DYNEIN HEAVY CHAIN 6, AXONEMAL-LIKE-RELATED"/>
    <property type="match status" value="1"/>
</dbReference>
<dbReference type="GO" id="GO:0005874">
    <property type="term" value="C:microtubule"/>
    <property type="evidence" value="ECO:0007669"/>
    <property type="project" value="UniProtKB-KW"/>
</dbReference>
<dbReference type="GO" id="GO:0051959">
    <property type="term" value="F:dynein light intermediate chain binding"/>
    <property type="evidence" value="ECO:0007669"/>
    <property type="project" value="InterPro"/>
</dbReference>